<evidence type="ECO:0000313" key="7">
    <source>
        <dbReference type="Proteomes" id="UP001482513"/>
    </source>
</evidence>
<evidence type="ECO:0000259" key="5">
    <source>
        <dbReference type="Pfam" id="PF00266"/>
    </source>
</evidence>
<dbReference type="PANTHER" id="PTHR43586">
    <property type="entry name" value="CYSTEINE DESULFURASE"/>
    <property type="match status" value="1"/>
</dbReference>
<keyword evidence="2" id="KW-0663">Pyridoxal phosphate</keyword>
<accession>A0ABV0K0F2</accession>
<keyword evidence="6" id="KW-0808">Transferase</keyword>
<evidence type="ECO:0000256" key="4">
    <source>
        <dbReference type="RuleBase" id="RU004504"/>
    </source>
</evidence>
<dbReference type="InterPro" id="IPR015422">
    <property type="entry name" value="PyrdxlP-dep_Trfase_small"/>
</dbReference>
<dbReference type="InterPro" id="IPR000192">
    <property type="entry name" value="Aminotrans_V_dom"/>
</dbReference>
<dbReference type="RefSeq" id="WP_190695407.1">
    <property type="nucleotide sequence ID" value="NZ_JAMPKX010000002.1"/>
</dbReference>
<evidence type="ECO:0000313" key="6">
    <source>
        <dbReference type="EMBL" id="MEP0946208.1"/>
    </source>
</evidence>
<dbReference type="Gene3D" id="3.90.1150.10">
    <property type="entry name" value="Aspartate Aminotransferase, domain 1"/>
    <property type="match status" value="1"/>
</dbReference>
<dbReference type="PROSITE" id="PS00595">
    <property type="entry name" value="AA_TRANSFER_CLASS_5"/>
    <property type="match status" value="1"/>
</dbReference>
<organism evidence="6 7">
    <name type="scientific">Leptolyngbya subtilissima DQ-A4</name>
    <dbReference type="NCBI Taxonomy" id="2933933"/>
    <lineage>
        <taxon>Bacteria</taxon>
        <taxon>Bacillati</taxon>
        <taxon>Cyanobacteriota</taxon>
        <taxon>Cyanophyceae</taxon>
        <taxon>Leptolyngbyales</taxon>
        <taxon>Leptolyngbyaceae</taxon>
        <taxon>Leptolyngbya group</taxon>
        <taxon>Leptolyngbya</taxon>
    </lineage>
</organism>
<dbReference type="PANTHER" id="PTHR43586:SF4">
    <property type="entry name" value="ISOPENICILLIN N EPIMERASE"/>
    <property type="match status" value="1"/>
</dbReference>
<reference evidence="6 7" key="1">
    <citation type="submission" date="2022-04" db="EMBL/GenBank/DDBJ databases">
        <title>Positive selection, recombination, and allopatry shape intraspecific diversity of widespread and dominant cyanobacteria.</title>
        <authorList>
            <person name="Wei J."/>
            <person name="Shu W."/>
            <person name="Hu C."/>
        </authorList>
    </citation>
    <scope>NUCLEOTIDE SEQUENCE [LARGE SCALE GENOMIC DNA]</scope>
    <source>
        <strain evidence="6 7">DQ-A4</strain>
    </source>
</reference>
<protein>
    <submittedName>
        <fullName evidence="6">Aminotransferase class V-fold PLP-dependent enzyme</fullName>
    </submittedName>
</protein>
<dbReference type="Gene3D" id="3.40.640.10">
    <property type="entry name" value="Type I PLP-dependent aspartate aminotransferase-like (Major domain)"/>
    <property type="match status" value="1"/>
</dbReference>
<comment type="cofactor">
    <cofactor evidence="1 4">
        <name>pyridoxal 5'-phosphate</name>
        <dbReference type="ChEBI" id="CHEBI:597326"/>
    </cofactor>
</comment>
<dbReference type="InterPro" id="IPR020578">
    <property type="entry name" value="Aminotrans_V_PyrdxlP_BS"/>
</dbReference>
<dbReference type="Proteomes" id="UP001482513">
    <property type="component" value="Unassembled WGS sequence"/>
</dbReference>
<feature type="domain" description="Aminotransferase class V" evidence="5">
    <location>
        <begin position="62"/>
        <end position="368"/>
    </location>
</feature>
<comment type="similarity">
    <text evidence="3">Belongs to the class-V pyridoxal-phosphate-dependent aminotransferase family.</text>
</comment>
<evidence type="ECO:0000256" key="2">
    <source>
        <dbReference type="ARBA" id="ARBA00022898"/>
    </source>
</evidence>
<dbReference type="SUPFAM" id="SSF53383">
    <property type="entry name" value="PLP-dependent transferases"/>
    <property type="match status" value="1"/>
</dbReference>
<dbReference type="InterPro" id="IPR015424">
    <property type="entry name" value="PyrdxlP-dep_Trfase"/>
</dbReference>
<dbReference type="Pfam" id="PF00266">
    <property type="entry name" value="Aminotran_5"/>
    <property type="match status" value="1"/>
</dbReference>
<keyword evidence="7" id="KW-1185">Reference proteome</keyword>
<gene>
    <name evidence="6" type="ORF">NC992_04940</name>
</gene>
<comment type="caution">
    <text evidence="6">The sequence shown here is derived from an EMBL/GenBank/DDBJ whole genome shotgun (WGS) entry which is preliminary data.</text>
</comment>
<dbReference type="GO" id="GO:0008483">
    <property type="term" value="F:transaminase activity"/>
    <property type="evidence" value="ECO:0007669"/>
    <property type="project" value="UniProtKB-KW"/>
</dbReference>
<evidence type="ECO:0000256" key="3">
    <source>
        <dbReference type="RuleBase" id="RU004075"/>
    </source>
</evidence>
<keyword evidence="6" id="KW-0032">Aminotransferase</keyword>
<name>A0ABV0K0F2_9CYAN</name>
<dbReference type="EMBL" id="JAMPKX010000002">
    <property type="protein sequence ID" value="MEP0946208.1"/>
    <property type="molecule type" value="Genomic_DNA"/>
</dbReference>
<sequence length="403" mass="44199">MDSSAAVLDRLALHRQQFPALRGKQYFNYGGQGPMAQATLDAIFQAHQRIQEMGPFSGATNQWIMAEAAQTRVAIAAELGTTADTITLTEDVTVGCNIPLWGIAWNAGDHMLLSDCEHPGVIAAVQEICRRFGVTYSLCPLLETVNGDDPVAVVADHLQPNTRLLVISHILWNTGQVLPLERIVEVCRDRPDPVLVLVDAAQSVGALPLDLPALGVDFYAFTAHKWWCGPAGLGGLYVRPEAMAQIAPTFIGWRGITTDAAANPTGWKPNGQRYEVATSNYPLLAGVRAAIAHQAEWGTAAQRYQRLVELSQRLWSQLQELPYLRPVRQTPPDSGLVSFWVLENGEPSPAWHKRLVDELEGQNVFLRTLQAPNCVRACTHYLTLESEIDDLVAAIKSILSDLT</sequence>
<evidence type="ECO:0000256" key="1">
    <source>
        <dbReference type="ARBA" id="ARBA00001933"/>
    </source>
</evidence>
<proteinExistence type="inferred from homology"/>
<dbReference type="InterPro" id="IPR015421">
    <property type="entry name" value="PyrdxlP-dep_Trfase_major"/>
</dbReference>